<accession>A0A553NXV1</accession>
<dbReference type="GO" id="GO:0022857">
    <property type="term" value="F:transmembrane transporter activity"/>
    <property type="evidence" value="ECO:0007669"/>
    <property type="project" value="InterPro"/>
</dbReference>
<keyword evidence="9" id="KW-1185">Reference proteome</keyword>
<keyword evidence="2 6" id="KW-0812">Transmembrane</keyword>
<feature type="transmembrane region" description="Helical" evidence="6">
    <location>
        <begin position="231"/>
        <end position="253"/>
    </location>
</feature>
<dbReference type="Proteomes" id="UP000318571">
    <property type="component" value="Chromosome 9"/>
</dbReference>
<evidence type="ECO:0000256" key="2">
    <source>
        <dbReference type="ARBA" id="ARBA00022692"/>
    </source>
</evidence>
<dbReference type="Gene3D" id="1.20.1250.20">
    <property type="entry name" value="MFS general substrate transporter like domains"/>
    <property type="match status" value="1"/>
</dbReference>
<feature type="transmembrane region" description="Helical" evidence="6">
    <location>
        <begin position="207"/>
        <end position="225"/>
    </location>
</feature>
<evidence type="ECO:0000313" key="9">
    <source>
        <dbReference type="Proteomes" id="UP000318571"/>
    </source>
</evidence>
<comment type="caution">
    <text evidence="8">The sequence shown here is derived from an EMBL/GenBank/DDBJ whole genome shotgun (WGS) entry which is preliminary data.</text>
</comment>
<feature type="compositionally biased region" description="Basic and acidic residues" evidence="5">
    <location>
        <begin position="714"/>
        <end position="728"/>
    </location>
</feature>
<evidence type="ECO:0000256" key="5">
    <source>
        <dbReference type="SAM" id="MobiDB-lite"/>
    </source>
</evidence>
<feature type="transmembrane region" description="Helical" evidence="6">
    <location>
        <begin position="411"/>
        <end position="432"/>
    </location>
</feature>
<dbReference type="InterPro" id="IPR036259">
    <property type="entry name" value="MFS_trans_sf"/>
</dbReference>
<feature type="transmembrane region" description="Helical" evidence="6">
    <location>
        <begin position="441"/>
        <end position="462"/>
    </location>
</feature>
<evidence type="ECO:0000256" key="4">
    <source>
        <dbReference type="ARBA" id="ARBA00023136"/>
    </source>
</evidence>
<reference evidence="8 9" key="1">
    <citation type="journal article" date="2018" name="Nat. Ecol. Evol.">
        <title>Genomic signatures of mitonuclear coevolution across populations of Tigriopus californicus.</title>
        <authorList>
            <person name="Barreto F.S."/>
            <person name="Watson E.T."/>
            <person name="Lima T.G."/>
            <person name="Willett C.S."/>
            <person name="Edmands S."/>
            <person name="Li W."/>
            <person name="Burton R.S."/>
        </authorList>
    </citation>
    <scope>NUCLEOTIDE SEQUENCE [LARGE SCALE GENOMIC DNA]</scope>
    <source>
        <strain evidence="8 9">San Diego</strain>
    </source>
</reference>
<feature type="compositionally biased region" description="Acidic residues" evidence="5">
    <location>
        <begin position="699"/>
        <end position="709"/>
    </location>
</feature>
<feature type="transmembrane region" description="Helical" evidence="6">
    <location>
        <begin position="64"/>
        <end position="89"/>
    </location>
</feature>
<dbReference type="CDD" id="cd17317">
    <property type="entry name" value="MFS_SLC22"/>
    <property type="match status" value="1"/>
</dbReference>
<feature type="transmembrane region" description="Helical" evidence="6">
    <location>
        <begin position="506"/>
        <end position="527"/>
    </location>
</feature>
<feature type="region of interest" description="Disordered" evidence="5">
    <location>
        <begin position="578"/>
        <end position="614"/>
    </location>
</feature>
<dbReference type="OMA" id="LIMQISW"/>
<organism evidence="8 9">
    <name type="scientific">Tigriopus californicus</name>
    <name type="common">Marine copepod</name>
    <dbReference type="NCBI Taxonomy" id="6832"/>
    <lineage>
        <taxon>Eukaryota</taxon>
        <taxon>Metazoa</taxon>
        <taxon>Ecdysozoa</taxon>
        <taxon>Arthropoda</taxon>
        <taxon>Crustacea</taxon>
        <taxon>Multicrustacea</taxon>
        <taxon>Hexanauplia</taxon>
        <taxon>Copepoda</taxon>
        <taxon>Harpacticoida</taxon>
        <taxon>Harpacticidae</taxon>
        <taxon>Tigriopus</taxon>
    </lineage>
</organism>
<feature type="transmembrane region" description="Helical" evidence="6">
    <location>
        <begin position="265"/>
        <end position="286"/>
    </location>
</feature>
<dbReference type="STRING" id="6832.A0A553NXV1"/>
<name>A0A553NXV1_TIGCA</name>
<evidence type="ECO:0000256" key="1">
    <source>
        <dbReference type="ARBA" id="ARBA00004141"/>
    </source>
</evidence>
<evidence type="ECO:0000259" key="7">
    <source>
        <dbReference type="PROSITE" id="PS50850"/>
    </source>
</evidence>
<feature type="transmembrane region" description="Helical" evidence="6">
    <location>
        <begin position="175"/>
        <end position="195"/>
    </location>
</feature>
<keyword evidence="4 6" id="KW-0472">Membrane</keyword>
<dbReference type="Pfam" id="PF00083">
    <property type="entry name" value="Sugar_tr"/>
    <property type="match status" value="1"/>
</dbReference>
<keyword evidence="3 6" id="KW-1133">Transmembrane helix</keyword>
<dbReference type="InterPro" id="IPR005828">
    <property type="entry name" value="MFS_sugar_transport-like"/>
</dbReference>
<evidence type="ECO:0000256" key="6">
    <source>
        <dbReference type="SAM" id="Phobius"/>
    </source>
</evidence>
<feature type="domain" description="Major facilitator superfamily (MFS) profile" evidence="7">
    <location>
        <begin position="138"/>
        <end position="564"/>
    </location>
</feature>
<evidence type="ECO:0000313" key="8">
    <source>
        <dbReference type="EMBL" id="TRY70254.1"/>
    </source>
</evidence>
<dbReference type="SUPFAM" id="SSF103473">
    <property type="entry name" value="MFS general substrate transporter"/>
    <property type="match status" value="1"/>
</dbReference>
<comment type="subcellular location">
    <subcellularLocation>
        <location evidence="1">Membrane</location>
        <topology evidence="1">Multi-pass membrane protein</topology>
    </subcellularLocation>
</comment>
<feature type="transmembrane region" description="Helical" evidence="6">
    <location>
        <begin position="383"/>
        <end position="399"/>
    </location>
</feature>
<feature type="region of interest" description="Disordered" evidence="5">
    <location>
        <begin position="699"/>
        <end position="728"/>
    </location>
</feature>
<protein>
    <recommendedName>
        <fullName evidence="7">Major facilitator superfamily (MFS) profile domain-containing protein</fullName>
    </recommendedName>
</protein>
<dbReference type="AlphaFoldDB" id="A0A553NXV1"/>
<dbReference type="InterPro" id="IPR020846">
    <property type="entry name" value="MFS_dom"/>
</dbReference>
<evidence type="ECO:0000256" key="3">
    <source>
        <dbReference type="ARBA" id="ARBA00022989"/>
    </source>
</evidence>
<feature type="transmembrane region" description="Helical" evidence="6">
    <location>
        <begin position="474"/>
        <end position="494"/>
    </location>
</feature>
<dbReference type="EMBL" id="VCGU01000009">
    <property type="protein sequence ID" value="TRY70254.1"/>
    <property type="molecule type" value="Genomic_DNA"/>
</dbReference>
<gene>
    <name evidence="8" type="ORF">TCAL_07532</name>
</gene>
<dbReference type="PROSITE" id="PS50850">
    <property type="entry name" value="MFS"/>
    <property type="match status" value="1"/>
</dbReference>
<dbReference type="GO" id="GO:0016020">
    <property type="term" value="C:membrane"/>
    <property type="evidence" value="ECO:0007669"/>
    <property type="project" value="UniProtKB-SubCell"/>
</dbReference>
<proteinExistence type="predicted"/>
<feature type="transmembrane region" description="Helical" evidence="6">
    <location>
        <begin position="292"/>
        <end position="311"/>
    </location>
</feature>
<feature type="transmembrane region" description="Helical" evidence="6">
    <location>
        <begin position="539"/>
        <end position="559"/>
    </location>
</feature>
<sequence length="819" mass="91576">MAEMMAIARYWLLVKGKLEMKPSPSSSEGALTSLRLDLPLHNRPGSSSVDAFLAHLGDPGRFQIVVMILLASNCIPVVVNHLLMAFYAVSTSHNCRVPPDFVGDRSLVLPPPSSEDDIRHGQLYSKCHMYTLANSSSNVLQPDTQPCLYGYEFHFDTPKEWNIIAEWGLVCDRAFVAPLVTTIYFCGVMIGGLIFGSLSDRFGRKNMMLVCLYTQCIIGIGLHFVRRLVMFMGLRFFQGIFIQGLQCVTYSMVMELFSPEYRTMAGCAVEAFWAVGIVLLAVIAKYVQHWRYIQLAINIPTLATIFYIWIIPESVRWLLSRGKLKRAEDVVIRIASYNSLRFDRTWLREEIAEVDRRLRMQTPDRAPGIRDVLGNKKIRKHSLVLFFIWFSVSLSYYGISYSIPNLSGDRYLNFMIGGGIELGAYLLAFVVLNGFGRKYPLMIYLFLSGGLCIGTVAVRQYVPDSFINVPKLVTALALIGKAAVVSCFCSIFIFSSEIFPTVIRTVGVGSCAFFGRVGSLLAPQILLLGKFVYGDSPQFITFLVFGVLSIMAGFLTVFLPETRFKGLPDTVRQASVLGEDNANQSQRTRTKKKHSLLRNPRGSEESLQDEAGYGKSPEWVEVDGMIVSRGVLDKSFGSQSQPSTLQKQPFNFGGYRDGSIASLPYSSRTLLTNSSRSTTLGGMGYDANQRRPLPQPLEAEEDDFGEENPYETLPHIDSDETHSSTDEPRVRRFPVQTSVQMQRLKEEPIYVAHPDDSVTSGHSFTLPKLNDQGLANEEDSFRKSQHGTLLHRSASISQVSGFLKDRILLSDDLGNETRL</sequence>
<dbReference type="PANTHER" id="PTHR24064">
    <property type="entry name" value="SOLUTE CARRIER FAMILY 22 MEMBER"/>
    <property type="match status" value="1"/>
</dbReference>